<comment type="caution">
    <text evidence="1">The sequence shown here is derived from an EMBL/GenBank/DDBJ whole genome shotgun (WGS) entry which is preliminary data.</text>
</comment>
<protein>
    <submittedName>
        <fullName evidence="1">Uncharacterized protein</fullName>
    </submittedName>
</protein>
<proteinExistence type="predicted"/>
<evidence type="ECO:0000313" key="1">
    <source>
        <dbReference type="EMBL" id="OGC03247.1"/>
    </source>
</evidence>
<sequence length="113" mass="12759">MPQGAAGNRHYEGFRSPDKIEEGGVVNLSGAFLLDHEEEIINLVKHEGKLATERNPKAKVSKIAKANGGLLVETTDHNLALRIGKALYRAYKGDHQYKFLKDEKFVRVDWKRD</sequence>
<reference evidence="1 2" key="1">
    <citation type="journal article" date="2016" name="Nat. Commun.">
        <title>Thousands of microbial genomes shed light on interconnected biogeochemical processes in an aquifer system.</title>
        <authorList>
            <person name="Anantharaman K."/>
            <person name="Brown C.T."/>
            <person name="Hug L.A."/>
            <person name="Sharon I."/>
            <person name="Castelle C.J."/>
            <person name="Probst A.J."/>
            <person name="Thomas B.C."/>
            <person name="Singh A."/>
            <person name="Wilkins M.J."/>
            <person name="Karaoz U."/>
            <person name="Brodie E.L."/>
            <person name="Williams K.H."/>
            <person name="Hubbard S.S."/>
            <person name="Banfield J.F."/>
        </authorList>
    </citation>
    <scope>NUCLEOTIDE SEQUENCE [LARGE SCALE GENOMIC DNA]</scope>
</reference>
<accession>A0A1F4R4Y8</accession>
<dbReference type="Proteomes" id="UP000176938">
    <property type="component" value="Unassembled WGS sequence"/>
</dbReference>
<evidence type="ECO:0000313" key="2">
    <source>
        <dbReference type="Proteomes" id="UP000176938"/>
    </source>
</evidence>
<name>A0A1F4R4Y8_UNCSA</name>
<dbReference type="AlphaFoldDB" id="A0A1F4R4Y8"/>
<organism evidence="1 2">
    <name type="scientific">candidate division WOR-1 bacterium RIFCSPLOWO2_02_FULL_46_20</name>
    <dbReference type="NCBI Taxonomy" id="1802567"/>
    <lineage>
        <taxon>Bacteria</taxon>
        <taxon>Bacillati</taxon>
        <taxon>Saganbacteria</taxon>
    </lineage>
</organism>
<gene>
    <name evidence="1" type="ORF">A3H38_00690</name>
</gene>
<dbReference type="EMBL" id="METP01000058">
    <property type="protein sequence ID" value="OGC03247.1"/>
    <property type="molecule type" value="Genomic_DNA"/>
</dbReference>